<gene>
    <name evidence="2" type="ORF">PoMZ_02491</name>
</gene>
<feature type="region of interest" description="Disordered" evidence="1">
    <location>
        <begin position="33"/>
        <end position="54"/>
    </location>
</feature>
<dbReference type="AlphaFoldDB" id="A0A4P7N7F0"/>
<proteinExistence type="predicted"/>
<accession>A0A4P7N7F0</accession>
<protein>
    <submittedName>
        <fullName evidence="2">Uncharacterized protein</fullName>
    </submittedName>
</protein>
<reference evidence="2 3" key="1">
    <citation type="journal article" date="2019" name="Mol. Biol. Evol.">
        <title>Blast fungal genomes show frequent chromosomal changes, gene gains and losses, and effector gene turnover.</title>
        <authorList>
            <person name="Gomez Luciano L.B."/>
            <person name="Jason Tsai I."/>
            <person name="Chuma I."/>
            <person name="Tosa Y."/>
            <person name="Chen Y.H."/>
            <person name="Li J.Y."/>
            <person name="Li M.Y."/>
            <person name="Jade Lu M.Y."/>
            <person name="Nakayashiki H."/>
            <person name="Li W.H."/>
        </authorList>
    </citation>
    <scope>NUCLEOTIDE SEQUENCE [LARGE SCALE GENOMIC DNA]</scope>
    <source>
        <strain evidence="2">MZ5-1-6</strain>
    </source>
</reference>
<evidence type="ECO:0000256" key="1">
    <source>
        <dbReference type="SAM" id="MobiDB-lite"/>
    </source>
</evidence>
<sequence length="119" mass="13686">MLLHHGHQLLEKLFLYPRNGDTATNWLLKRDIASSQRRQDSSPQGSNRLLRPYPAGYSIPITDCQMSTRTPRRKRWATTENNDWYKVAPIELEAAPRRGDFPLSSILFIDGAVVRVPLK</sequence>
<evidence type="ECO:0000313" key="3">
    <source>
        <dbReference type="Proteomes" id="UP000294847"/>
    </source>
</evidence>
<dbReference type="Proteomes" id="UP000294847">
    <property type="component" value="Chromosome 2"/>
</dbReference>
<dbReference type="EMBL" id="CP034205">
    <property type="protein sequence ID" value="QBZ57562.1"/>
    <property type="molecule type" value="Genomic_DNA"/>
</dbReference>
<name>A0A4P7N7F0_PYROR</name>
<organism evidence="2 3">
    <name type="scientific">Pyricularia oryzae</name>
    <name type="common">Rice blast fungus</name>
    <name type="synonym">Magnaporthe oryzae</name>
    <dbReference type="NCBI Taxonomy" id="318829"/>
    <lineage>
        <taxon>Eukaryota</taxon>
        <taxon>Fungi</taxon>
        <taxon>Dikarya</taxon>
        <taxon>Ascomycota</taxon>
        <taxon>Pezizomycotina</taxon>
        <taxon>Sordariomycetes</taxon>
        <taxon>Sordariomycetidae</taxon>
        <taxon>Magnaporthales</taxon>
        <taxon>Pyriculariaceae</taxon>
        <taxon>Pyricularia</taxon>
    </lineage>
</organism>
<evidence type="ECO:0000313" key="2">
    <source>
        <dbReference type="EMBL" id="QBZ57562.1"/>
    </source>
</evidence>